<feature type="domain" description="Glycosyltransferase subfamily 4-like N-terminal" evidence="4">
    <location>
        <begin position="3"/>
        <end position="198"/>
    </location>
</feature>
<evidence type="ECO:0000259" key="4">
    <source>
        <dbReference type="Pfam" id="PF13439"/>
    </source>
</evidence>
<dbReference type="InterPro" id="IPR028098">
    <property type="entry name" value="Glyco_trans_4-like_N"/>
</dbReference>
<sequence>MASLAGVQANDGNDVAVFGGDLDPSFLDEKIEKYGIEIPDFHSADTLQKKARAAQAVFWNRDAAKELDRVIGEFCPDVVHLHNYAHQLSSSVLPVIRKRGIPSVYTAHDYKLICPSYVANISGEDCFSCVKKLSLKPIIRACHQTSRTWSSVVLGEAIGVRTLGLTPDLVIAPSDFMGDRLAESWLSPHSSIITIPNPASWDGGEWKGSGDFVLFVGRLSREKGVDELVHACHGAGIPLVVAGDGPLRSELQSAVTGLGANVRFTGHLPHEELLALRQNCIAQVIPSTWPENAPLSVLEAGASGVPMIASNRGGLPEFMSDGARIALVDEITAAALEAALERIERLPGDAAMFRTRRSWHLHERRVMDAYVRVTGAEK</sequence>
<dbReference type="AlphaFoldDB" id="A0A2T7VN63"/>
<dbReference type="Pfam" id="PF00534">
    <property type="entry name" value="Glycos_transf_1"/>
    <property type="match status" value="1"/>
</dbReference>
<reference evidence="5 6" key="1">
    <citation type="submission" date="2018-04" db="EMBL/GenBank/DDBJ databases">
        <authorList>
            <person name="Go L.Y."/>
            <person name="Mitchell J.A."/>
        </authorList>
    </citation>
    <scope>NUCLEOTIDE SEQUENCE [LARGE SCALE GENOMIC DNA]</scope>
    <source>
        <strain evidence="5 6">TPD7010</strain>
    </source>
</reference>
<dbReference type="Proteomes" id="UP000244649">
    <property type="component" value="Unassembled WGS sequence"/>
</dbReference>
<dbReference type="Pfam" id="PF13439">
    <property type="entry name" value="Glyco_transf_4"/>
    <property type="match status" value="1"/>
</dbReference>
<evidence type="ECO:0000256" key="1">
    <source>
        <dbReference type="ARBA" id="ARBA00022676"/>
    </source>
</evidence>
<dbReference type="PANTHER" id="PTHR45947">
    <property type="entry name" value="SULFOQUINOVOSYL TRANSFERASE SQD2"/>
    <property type="match status" value="1"/>
</dbReference>
<name>A0A2T7VN63_MICTE</name>
<gene>
    <name evidence="5" type="ORF">DC432_15430</name>
</gene>
<protein>
    <submittedName>
        <fullName evidence="5">Uncharacterized protein</fullName>
    </submittedName>
</protein>
<evidence type="ECO:0000256" key="2">
    <source>
        <dbReference type="ARBA" id="ARBA00022679"/>
    </source>
</evidence>
<dbReference type="EMBL" id="QDFT01000073">
    <property type="protein sequence ID" value="PVE58833.1"/>
    <property type="molecule type" value="Genomic_DNA"/>
</dbReference>
<accession>A0A2T7VN63</accession>
<evidence type="ECO:0000313" key="6">
    <source>
        <dbReference type="Proteomes" id="UP000244649"/>
    </source>
</evidence>
<evidence type="ECO:0000313" key="5">
    <source>
        <dbReference type="EMBL" id="PVE58833.1"/>
    </source>
</evidence>
<keyword evidence="1" id="KW-0328">Glycosyltransferase</keyword>
<dbReference type="GO" id="GO:1901137">
    <property type="term" value="P:carbohydrate derivative biosynthetic process"/>
    <property type="evidence" value="ECO:0007669"/>
    <property type="project" value="UniProtKB-ARBA"/>
</dbReference>
<proteinExistence type="predicted"/>
<keyword evidence="2" id="KW-0808">Transferase</keyword>
<dbReference type="InterPro" id="IPR001296">
    <property type="entry name" value="Glyco_trans_1"/>
</dbReference>
<dbReference type="GO" id="GO:0016757">
    <property type="term" value="F:glycosyltransferase activity"/>
    <property type="evidence" value="ECO:0007669"/>
    <property type="project" value="UniProtKB-KW"/>
</dbReference>
<evidence type="ECO:0000259" key="3">
    <source>
        <dbReference type="Pfam" id="PF00534"/>
    </source>
</evidence>
<comment type="caution">
    <text evidence="5">The sequence shown here is derived from an EMBL/GenBank/DDBJ whole genome shotgun (WGS) entry which is preliminary data.</text>
</comment>
<organism evidence="5 6">
    <name type="scientific">Microbacterium testaceum</name>
    <name type="common">Aureobacterium testaceum</name>
    <name type="synonym">Brevibacterium testaceum</name>
    <dbReference type="NCBI Taxonomy" id="2033"/>
    <lineage>
        <taxon>Bacteria</taxon>
        <taxon>Bacillati</taxon>
        <taxon>Actinomycetota</taxon>
        <taxon>Actinomycetes</taxon>
        <taxon>Micrococcales</taxon>
        <taxon>Microbacteriaceae</taxon>
        <taxon>Microbacterium</taxon>
    </lineage>
</organism>
<dbReference type="Gene3D" id="3.40.50.2000">
    <property type="entry name" value="Glycogen Phosphorylase B"/>
    <property type="match status" value="2"/>
</dbReference>
<dbReference type="PANTHER" id="PTHR45947:SF13">
    <property type="entry name" value="TRANSFERASE"/>
    <property type="match status" value="1"/>
</dbReference>
<dbReference type="InterPro" id="IPR050194">
    <property type="entry name" value="Glycosyltransferase_grp1"/>
</dbReference>
<feature type="domain" description="Glycosyl transferase family 1" evidence="3">
    <location>
        <begin position="208"/>
        <end position="353"/>
    </location>
</feature>
<dbReference type="SUPFAM" id="SSF53756">
    <property type="entry name" value="UDP-Glycosyltransferase/glycogen phosphorylase"/>
    <property type="match status" value="1"/>
</dbReference>